<reference evidence="2 3" key="1">
    <citation type="submission" date="2016-11" db="EMBL/GenBank/DDBJ databases">
        <title>The macronuclear genome of Stentor coeruleus: a giant cell with tiny introns.</title>
        <authorList>
            <person name="Slabodnick M."/>
            <person name="Ruby J.G."/>
            <person name="Reiff S.B."/>
            <person name="Swart E.C."/>
            <person name="Gosai S."/>
            <person name="Prabakaran S."/>
            <person name="Witkowska E."/>
            <person name="Larue G.E."/>
            <person name="Fisher S."/>
            <person name="Freeman R.M."/>
            <person name="Gunawardena J."/>
            <person name="Chu W."/>
            <person name="Stover N.A."/>
            <person name="Gregory B.D."/>
            <person name="Nowacki M."/>
            <person name="Derisi J."/>
            <person name="Roy S.W."/>
            <person name="Marshall W.F."/>
            <person name="Sood P."/>
        </authorList>
    </citation>
    <scope>NUCLEOTIDE SEQUENCE [LARGE SCALE GENOMIC DNA]</scope>
    <source>
        <strain evidence="2">WM001</strain>
    </source>
</reference>
<keyword evidence="1" id="KW-0175">Coiled coil</keyword>
<organism evidence="2 3">
    <name type="scientific">Stentor coeruleus</name>
    <dbReference type="NCBI Taxonomy" id="5963"/>
    <lineage>
        <taxon>Eukaryota</taxon>
        <taxon>Sar</taxon>
        <taxon>Alveolata</taxon>
        <taxon>Ciliophora</taxon>
        <taxon>Postciliodesmatophora</taxon>
        <taxon>Heterotrichea</taxon>
        <taxon>Heterotrichida</taxon>
        <taxon>Stentoridae</taxon>
        <taxon>Stentor</taxon>
    </lineage>
</organism>
<feature type="coiled-coil region" evidence="1">
    <location>
        <begin position="98"/>
        <end position="126"/>
    </location>
</feature>
<dbReference type="Proteomes" id="UP000187209">
    <property type="component" value="Unassembled WGS sequence"/>
</dbReference>
<feature type="coiled-coil region" evidence="1">
    <location>
        <begin position="436"/>
        <end position="515"/>
    </location>
</feature>
<dbReference type="EMBL" id="MPUH01000633">
    <property type="protein sequence ID" value="OMJ76410.1"/>
    <property type="molecule type" value="Genomic_DNA"/>
</dbReference>
<evidence type="ECO:0000313" key="3">
    <source>
        <dbReference type="Proteomes" id="UP000187209"/>
    </source>
</evidence>
<name>A0A1R2BI17_9CILI</name>
<keyword evidence="3" id="KW-1185">Reference proteome</keyword>
<protein>
    <recommendedName>
        <fullName evidence="4">HAUS augmin-like complex subunit 3 N-terminal domain-containing protein</fullName>
    </recommendedName>
</protein>
<gene>
    <name evidence="2" type="ORF">SteCoe_24243</name>
</gene>
<evidence type="ECO:0000313" key="2">
    <source>
        <dbReference type="EMBL" id="OMJ76410.1"/>
    </source>
</evidence>
<sequence>MSGKDLYEKLLSKGYAAYMTQKSLSEALKPSEKSLDWLFAFPKIKKLLTWILYELPPDQFFSFSEMLDFEKLSSILPYDEINEISDLITPEIYENSLLSDLEDNIKEELTRIVREQEKDIKKLNEDIENPIEDDIDPGCLEAMIQKEDELLEKEVLRHLNSLAEICPVVSLSSVQQFAKLDEEINQYITNYSKTIDLSLNAIDGSLFQQCLRSDRASEFTNLCQEKKKLEVMGINCQKQLLLANCASEKYKAALKAFESLMIKDGKPNKLLNPHILISSNNTESENISNTIKDKIHNIDKTTQEIHEICTESIEFQNLDLLMKKEEFLHIKSLEINKFIENFRKVSLLALSSIIHEQDEIQQEYDRLYQVQGLFEELTSAMEFRINSYPKLKLKCESLNEDRKTIDDRDKFLKDLWEALNGEQKRSLNFEDILGKIEGLTRAYQDKQEKKKDANERLYEDIRKRIKECNEVLEVIQNQVFTDETERQCKETRGDIERIDESLGKALKKFEDIQRETYISPGGNSERDVFVQYLLNAEPDFFKECDLIS</sequence>
<accession>A0A1R2BI17</accession>
<dbReference type="AlphaFoldDB" id="A0A1R2BI17"/>
<evidence type="ECO:0008006" key="4">
    <source>
        <dbReference type="Google" id="ProtNLM"/>
    </source>
</evidence>
<proteinExistence type="predicted"/>
<evidence type="ECO:0000256" key="1">
    <source>
        <dbReference type="SAM" id="Coils"/>
    </source>
</evidence>
<comment type="caution">
    <text evidence="2">The sequence shown here is derived from an EMBL/GenBank/DDBJ whole genome shotgun (WGS) entry which is preliminary data.</text>
</comment>